<comment type="caution">
    <text evidence="1">The sequence shown here is derived from an EMBL/GenBank/DDBJ whole genome shotgun (WGS) entry which is preliminary data.</text>
</comment>
<accession>A0ACB8AVD0</accession>
<dbReference type="Proteomes" id="UP000790709">
    <property type="component" value="Unassembled WGS sequence"/>
</dbReference>
<dbReference type="EMBL" id="MU267114">
    <property type="protein sequence ID" value="KAH7917336.1"/>
    <property type="molecule type" value="Genomic_DNA"/>
</dbReference>
<proteinExistence type="predicted"/>
<name>A0ACB8AVD0_9AGAM</name>
<sequence>MASQVEETVTPPVICVRFGGVAPGTLFDAPLAALFGGNNHLTDGVPVLWETGSYYCHQEDIEQSGGVFPRGFAIFFRGFVEVTPRKCGGSAQCASIDSAAAEYGDVREGAKGGARRQGGHRAAQEVPRGRERAQDSVGVRKQVREAQEGAETVREGGGGDKPVWGGTRRCGTVWKGAGRREKVRRAQGQHGRCQEGVRRRERVQGSAGVHEKVRDSVDGCEKAQEGTDIAQDSMKGCKNVREGARRWDSAGGHGKVLEGGAVKAECEGANGGGWLAGGCLELSET</sequence>
<organism evidence="1 2">
    <name type="scientific">Leucogyrophana mollusca</name>
    <dbReference type="NCBI Taxonomy" id="85980"/>
    <lineage>
        <taxon>Eukaryota</taxon>
        <taxon>Fungi</taxon>
        <taxon>Dikarya</taxon>
        <taxon>Basidiomycota</taxon>
        <taxon>Agaricomycotina</taxon>
        <taxon>Agaricomycetes</taxon>
        <taxon>Agaricomycetidae</taxon>
        <taxon>Boletales</taxon>
        <taxon>Boletales incertae sedis</taxon>
        <taxon>Leucogyrophana</taxon>
    </lineage>
</organism>
<gene>
    <name evidence="1" type="ORF">BV22DRAFT_1052505</name>
</gene>
<evidence type="ECO:0000313" key="1">
    <source>
        <dbReference type="EMBL" id="KAH7917336.1"/>
    </source>
</evidence>
<keyword evidence="2" id="KW-1185">Reference proteome</keyword>
<reference evidence="1" key="1">
    <citation type="journal article" date="2021" name="New Phytol.">
        <title>Evolutionary innovations through gain and loss of genes in the ectomycorrhizal Boletales.</title>
        <authorList>
            <person name="Wu G."/>
            <person name="Miyauchi S."/>
            <person name="Morin E."/>
            <person name="Kuo A."/>
            <person name="Drula E."/>
            <person name="Varga T."/>
            <person name="Kohler A."/>
            <person name="Feng B."/>
            <person name="Cao Y."/>
            <person name="Lipzen A."/>
            <person name="Daum C."/>
            <person name="Hundley H."/>
            <person name="Pangilinan J."/>
            <person name="Johnson J."/>
            <person name="Barry K."/>
            <person name="LaButti K."/>
            <person name="Ng V."/>
            <person name="Ahrendt S."/>
            <person name="Min B."/>
            <person name="Choi I.G."/>
            <person name="Park H."/>
            <person name="Plett J.M."/>
            <person name="Magnuson J."/>
            <person name="Spatafora J.W."/>
            <person name="Nagy L.G."/>
            <person name="Henrissat B."/>
            <person name="Grigoriev I.V."/>
            <person name="Yang Z.L."/>
            <person name="Xu J."/>
            <person name="Martin F.M."/>
        </authorList>
    </citation>
    <scope>NUCLEOTIDE SEQUENCE</scope>
    <source>
        <strain evidence="1">KUC20120723A-06</strain>
    </source>
</reference>
<evidence type="ECO:0000313" key="2">
    <source>
        <dbReference type="Proteomes" id="UP000790709"/>
    </source>
</evidence>
<protein>
    <submittedName>
        <fullName evidence="1">Uncharacterized protein</fullName>
    </submittedName>
</protein>